<dbReference type="Proteomes" id="UP000614601">
    <property type="component" value="Unassembled WGS sequence"/>
</dbReference>
<dbReference type="EMBL" id="CAJFCW020000001">
    <property type="protein sequence ID" value="CAG9078760.1"/>
    <property type="molecule type" value="Genomic_DNA"/>
</dbReference>
<comment type="caution">
    <text evidence="1">The sequence shown here is derived from an EMBL/GenBank/DDBJ whole genome shotgun (WGS) entry which is preliminary data.</text>
</comment>
<reference evidence="1" key="1">
    <citation type="submission" date="2020-09" db="EMBL/GenBank/DDBJ databases">
        <authorList>
            <person name="Kikuchi T."/>
        </authorList>
    </citation>
    <scope>NUCLEOTIDE SEQUENCE</scope>
    <source>
        <strain evidence="1">SH1</strain>
    </source>
</reference>
<accession>A0A811JQS9</accession>
<organism evidence="1 2">
    <name type="scientific">Bursaphelenchus okinawaensis</name>
    <dbReference type="NCBI Taxonomy" id="465554"/>
    <lineage>
        <taxon>Eukaryota</taxon>
        <taxon>Metazoa</taxon>
        <taxon>Ecdysozoa</taxon>
        <taxon>Nematoda</taxon>
        <taxon>Chromadorea</taxon>
        <taxon>Rhabditida</taxon>
        <taxon>Tylenchina</taxon>
        <taxon>Tylenchomorpha</taxon>
        <taxon>Aphelenchoidea</taxon>
        <taxon>Aphelenchoididae</taxon>
        <taxon>Bursaphelenchus</taxon>
    </lineage>
</organism>
<keyword evidence="2" id="KW-1185">Reference proteome</keyword>
<dbReference type="EMBL" id="CAJFDH010000001">
    <property type="protein sequence ID" value="CAD5205703.1"/>
    <property type="molecule type" value="Genomic_DNA"/>
</dbReference>
<name>A0A811JQS9_9BILA</name>
<gene>
    <name evidence="1" type="ORF">BOKJ2_LOCUS387</name>
</gene>
<evidence type="ECO:0000313" key="2">
    <source>
        <dbReference type="Proteomes" id="UP000614601"/>
    </source>
</evidence>
<protein>
    <submittedName>
        <fullName evidence="1">Uncharacterized protein</fullName>
    </submittedName>
</protein>
<evidence type="ECO:0000313" key="1">
    <source>
        <dbReference type="EMBL" id="CAD5205703.1"/>
    </source>
</evidence>
<dbReference type="OrthoDB" id="10359336at2759"/>
<dbReference type="Proteomes" id="UP000783686">
    <property type="component" value="Unassembled WGS sequence"/>
</dbReference>
<dbReference type="AlphaFoldDB" id="A0A811JQS9"/>
<proteinExistence type="predicted"/>
<sequence>MHKLQIYTTKGTLLDTVGCFAANTVKDLVENAVTSKKLRFEEVCSLHKLGEDGKWIKIKWKSEVSDVPTVYKVIKDSLKCRLKHRVRVVDYDGEELALIPTKSGTIVRNIVNEIVSTLGVNMKNVFFVEVFRNKILQNIRMDQKILREERLVITLDLLERDVIRIENGEPILPNCLTVLKLDEMLLKYEHKKIDNNWTRSAASELVQAEVVARLKAGELMTDAEKLLISKCMAPPLQQHCMKRNAPWRNESRLYLANLFQPYPQLHIPDFVSNQDTRVEISVFERVMIKNLTIFKRKRRSAILRLMKTSTST</sequence>